<dbReference type="InterPro" id="IPR036188">
    <property type="entry name" value="FAD/NAD-bd_sf"/>
</dbReference>
<feature type="compositionally biased region" description="Basic and acidic residues" evidence="1">
    <location>
        <begin position="430"/>
        <end position="446"/>
    </location>
</feature>
<feature type="region of interest" description="Disordered" evidence="1">
    <location>
        <begin position="428"/>
        <end position="466"/>
    </location>
</feature>
<dbReference type="EMBL" id="CP072931">
    <property type="protein sequence ID" value="QTZ94994.1"/>
    <property type="molecule type" value="Genomic_DNA"/>
</dbReference>
<dbReference type="SUPFAM" id="SSF54373">
    <property type="entry name" value="FAD-linked reductases, C-terminal domain"/>
    <property type="match status" value="1"/>
</dbReference>
<evidence type="ECO:0000313" key="5">
    <source>
        <dbReference type="Proteomes" id="UP000009036"/>
    </source>
</evidence>
<protein>
    <submittedName>
        <fullName evidence="4">FAD-dependent monooxygenase</fullName>
    </submittedName>
</protein>
<dbReference type="InterPro" id="IPR054707">
    <property type="entry name" value="DhpH_subs-bd"/>
</dbReference>
<feature type="domain" description="2,6-dihydroxypyridine 3-monooxygenase substrate binding" evidence="3">
    <location>
        <begin position="198"/>
        <end position="306"/>
    </location>
</feature>
<evidence type="ECO:0000259" key="3">
    <source>
        <dbReference type="Pfam" id="PF22607"/>
    </source>
</evidence>
<dbReference type="Proteomes" id="UP000009036">
    <property type="component" value="Chromosome"/>
</dbReference>
<keyword evidence="4" id="KW-0560">Oxidoreductase</keyword>
<dbReference type="Pfam" id="PF01494">
    <property type="entry name" value="FAD_binding_3"/>
    <property type="match status" value="1"/>
</dbReference>
<keyword evidence="5" id="KW-1185">Reference proteome</keyword>
<evidence type="ECO:0000313" key="4">
    <source>
        <dbReference type="EMBL" id="QTZ94994.1"/>
    </source>
</evidence>
<dbReference type="OrthoDB" id="9782160at2"/>
<evidence type="ECO:0000259" key="2">
    <source>
        <dbReference type="Pfam" id="PF01494"/>
    </source>
</evidence>
<dbReference type="PANTHER" id="PTHR47469">
    <property type="entry name" value="MONOOXYGENASE-LIKE"/>
    <property type="match status" value="1"/>
</dbReference>
<dbReference type="Pfam" id="PF22607">
    <property type="entry name" value="FAD_binding-like"/>
    <property type="match status" value="1"/>
</dbReference>
<sequence>MSTDRMTIEGADVAVVGGSIAGCATALAAHRAGAGRITLHERTAGLLADRGVGLVVHDARYAELAAAGYLDTAMPWAQLTTRRWYVRDGAAPLGRQIAVQPFPFRSYCWGPLWRELRQRLPQDTVFRPGTRVAAVDGDADGAVLHFDGDVAGDDEVAAGPRDRARTGGRTERFDLVIGADGYRSVVRDAAFPGVRPDYAGYLAWRGTVPADRLAALDLPGLPSEPWAQEDCVYGVFPGGHVIIYRIPDGHGGRHANWVLYTAPPGGPALGPNAPASLPPGGLTDALYAHLRYVTGELLPPYWGGLMELTTRQELFLQPMYDFTAPRYTAGRLVLAGDAATVARPHTGGGAVKALQDAVALEAALRALPERPDALEAYGTERGRTGRSMVELGRRLGRAFVQDTPDWRTLDQAGLEAAWAAADGSGAFGGRELKEAGPAGKEVRPAGKEAGPAGLGAEPVQEPAPPM</sequence>
<accession>A0A8B1NN38</accession>
<dbReference type="PANTHER" id="PTHR47469:SF2">
    <property type="entry name" value="OS06G0597600 PROTEIN"/>
    <property type="match status" value="1"/>
</dbReference>
<dbReference type="GO" id="GO:0004497">
    <property type="term" value="F:monooxygenase activity"/>
    <property type="evidence" value="ECO:0007669"/>
    <property type="project" value="UniProtKB-KW"/>
</dbReference>
<reference evidence="4" key="2">
    <citation type="submission" date="2021-04" db="EMBL/GenBank/DDBJ databases">
        <authorList>
            <person name="Wen M.-L."/>
            <person name="Han X.-L."/>
            <person name="Xiong J."/>
        </authorList>
    </citation>
    <scope>NUCLEOTIDE SEQUENCE</scope>
    <source>
        <strain evidence="4">AGR0001</strain>
    </source>
</reference>
<dbReference type="RefSeq" id="WP_106430344.1">
    <property type="nucleotide sequence ID" value="NZ_CP072931.1"/>
</dbReference>
<dbReference type="PRINTS" id="PR00420">
    <property type="entry name" value="RNGMNOXGNASE"/>
</dbReference>
<evidence type="ECO:0000256" key="1">
    <source>
        <dbReference type="SAM" id="MobiDB-lite"/>
    </source>
</evidence>
<dbReference type="InterPro" id="IPR002938">
    <property type="entry name" value="FAD-bd"/>
</dbReference>
<keyword evidence="4" id="KW-0503">Monooxygenase</keyword>
<dbReference type="SUPFAM" id="SSF51905">
    <property type="entry name" value="FAD/NAD(P)-binding domain"/>
    <property type="match status" value="1"/>
</dbReference>
<dbReference type="GO" id="GO:0071949">
    <property type="term" value="F:FAD binding"/>
    <property type="evidence" value="ECO:0007669"/>
    <property type="project" value="InterPro"/>
</dbReference>
<dbReference type="Gene3D" id="3.30.9.30">
    <property type="match status" value="1"/>
</dbReference>
<reference evidence="4" key="1">
    <citation type="journal article" date="2012" name="J. Bacteriol.">
        <title>Genome Sequence of Streptomyces auratus Strain AGR0001, a Phoslactomycin-Producing Actinomycete.</title>
        <authorList>
            <person name="Han X."/>
            <person name="Li M."/>
            <person name="Ding Z."/>
            <person name="Zhao J."/>
            <person name="Ji K."/>
            <person name="Wen M."/>
            <person name="Lu T."/>
        </authorList>
    </citation>
    <scope>NUCLEOTIDE SEQUENCE</scope>
    <source>
        <strain evidence="4">AGR0001</strain>
    </source>
</reference>
<dbReference type="AlphaFoldDB" id="A0A8B1NN38"/>
<dbReference type="PROSITE" id="PS51257">
    <property type="entry name" value="PROKAR_LIPOPROTEIN"/>
    <property type="match status" value="1"/>
</dbReference>
<name>A0A8B1NN38_9ACTN</name>
<dbReference type="Gene3D" id="3.50.50.60">
    <property type="entry name" value="FAD/NAD(P)-binding domain"/>
    <property type="match status" value="1"/>
</dbReference>
<gene>
    <name evidence="4" type="ORF">SU9_029010</name>
</gene>
<feature type="domain" description="FAD-binding" evidence="2">
    <location>
        <begin position="319"/>
        <end position="390"/>
    </location>
</feature>
<proteinExistence type="predicted"/>
<dbReference type="InterPro" id="IPR053212">
    <property type="entry name" value="DHP_3-monooxygenase"/>
</dbReference>
<organism evidence="4 5">
    <name type="scientific">Streptomyces auratus AGR0001</name>
    <dbReference type="NCBI Taxonomy" id="1160718"/>
    <lineage>
        <taxon>Bacteria</taxon>
        <taxon>Bacillati</taxon>
        <taxon>Actinomycetota</taxon>
        <taxon>Actinomycetes</taxon>
        <taxon>Kitasatosporales</taxon>
        <taxon>Streptomycetaceae</taxon>
        <taxon>Streptomyces</taxon>
    </lineage>
</organism>
<dbReference type="KEGG" id="sauh:SU9_029010"/>